<dbReference type="Pfam" id="PF01551">
    <property type="entry name" value="Peptidase_M23"/>
    <property type="match status" value="1"/>
</dbReference>
<dbReference type="CDD" id="cd12797">
    <property type="entry name" value="M23_peptidase"/>
    <property type="match status" value="1"/>
</dbReference>
<name>A0A8S0WB03_9GAMM</name>
<dbReference type="SUPFAM" id="SSF51261">
    <property type="entry name" value="Duplicated hybrid motif"/>
    <property type="match status" value="1"/>
</dbReference>
<dbReference type="EMBL" id="CADCXN010000068">
    <property type="protein sequence ID" value="CAA9891269.1"/>
    <property type="molecule type" value="Genomic_DNA"/>
</dbReference>
<feature type="coiled-coil region" evidence="1">
    <location>
        <begin position="167"/>
        <end position="222"/>
    </location>
</feature>
<dbReference type="AlphaFoldDB" id="A0A8S0WB03"/>
<dbReference type="InterPro" id="IPR050570">
    <property type="entry name" value="Cell_wall_metabolism_enzyme"/>
</dbReference>
<feature type="domain" description="M23ase beta-sheet core" evidence="2">
    <location>
        <begin position="292"/>
        <end position="385"/>
    </location>
</feature>
<reference evidence="3 4" key="1">
    <citation type="submission" date="2020-02" db="EMBL/GenBank/DDBJ databases">
        <authorList>
            <person name="Hogendoorn C."/>
        </authorList>
    </citation>
    <scope>NUCLEOTIDE SEQUENCE [LARGE SCALE GENOMIC DNA]</scope>
    <source>
        <strain evidence="3">METHB21</strain>
    </source>
</reference>
<comment type="caution">
    <text evidence="3">The sequence shown here is derived from an EMBL/GenBank/DDBJ whole genome shotgun (WGS) entry which is preliminary data.</text>
</comment>
<dbReference type="InterPro" id="IPR016047">
    <property type="entry name" value="M23ase_b-sheet_dom"/>
</dbReference>
<evidence type="ECO:0000313" key="4">
    <source>
        <dbReference type="Proteomes" id="UP000494216"/>
    </source>
</evidence>
<dbReference type="PANTHER" id="PTHR21666:SF270">
    <property type="entry name" value="MUREIN HYDROLASE ACTIVATOR ENVC"/>
    <property type="match status" value="1"/>
</dbReference>
<sequence length="391" mass="44507">MRKQRVLCFFLLGISVSGGNANVAEKNRELGEVQSNINAVQQDMQRIQLEQKTLNIQLAEIEKSYGKTAALLKKLKQQIERQRLKLTHIGQEGHALQNQIANQREELAGQIKAAYAMGQKEKLKLLLNQRDPALASRMMIYYKYLNSARLAKLIDIEESLKHLSRLDKQKQDESRFLEQTLQQKEAEQSILDKAKFQRQELLTHLNKDLYATEQQLRQLNESETRLKSLIASLQLTPDNSELTVKQENELSPLKNDESWQREDFPQLKGKLPWPVSGKLAKKFGSARAEGNWDGVLIDALEGTEIHAVTTGEVVYAEWLRGYGMLMIIDHGKGYMTLYAFNQSLYKQVGEKVEAGEIIASVGQSGGRSQPGLYFGIRKQGKPVDPLEWCRQ</sequence>
<dbReference type="Gene3D" id="2.70.70.10">
    <property type="entry name" value="Glucose Permease (Domain IIA)"/>
    <property type="match status" value="1"/>
</dbReference>
<evidence type="ECO:0000259" key="2">
    <source>
        <dbReference type="Pfam" id="PF01551"/>
    </source>
</evidence>
<dbReference type="FunFam" id="2.70.70.10:FF:000003">
    <property type="entry name" value="Murein hydrolase activator EnvC"/>
    <property type="match status" value="1"/>
</dbReference>
<dbReference type="GO" id="GO:0004222">
    <property type="term" value="F:metalloendopeptidase activity"/>
    <property type="evidence" value="ECO:0007669"/>
    <property type="project" value="TreeGrafter"/>
</dbReference>
<dbReference type="Proteomes" id="UP000494216">
    <property type="component" value="Unassembled WGS sequence"/>
</dbReference>
<evidence type="ECO:0000313" key="3">
    <source>
        <dbReference type="EMBL" id="CAA9891269.1"/>
    </source>
</evidence>
<protein>
    <submittedName>
        <fullName evidence="3">Peptidase M23</fullName>
    </submittedName>
</protein>
<keyword evidence="1" id="KW-0175">Coiled coil</keyword>
<organism evidence="3 4">
    <name type="scientific">Candidatus Methylobacter favarea</name>
    <dbReference type="NCBI Taxonomy" id="2707345"/>
    <lineage>
        <taxon>Bacteria</taxon>
        <taxon>Pseudomonadati</taxon>
        <taxon>Pseudomonadota</taxon>
        <taxon>Gammaproteobacteria</taxon>
        <taxon>Methylococcales</taxon>
        <taxon>Methylococcaceae</taxon>
        <taxon>Methylobacter</taxon>
    </lineage>
</organism>
<accession>A0A8S0WB03</accession>
<feature type="coiled-coil region" evidence="1">
    <location>
        <begin position="23"/>
        <end position="92"/>
    </location>
</feature>
<keyword evidence="4" id="KW-1185">Reference proteome</keyword>
<evidence type="ECO:0000256" key="1">
    <source>
        <dbReference type="SAM" id="Coils"/>
    </source>
</evidence>
<dbReference type="PANTHER" id="PTHR21666">
    <property type="entry name" value="PEPTIDASE-RELATED"/>
    <property type="match status" value="1"/>
</dbReference>
<gene>
    <name evidence="3" type="ORF">METHB2_390003</name>
</gene>
<dbReference type="InterPro" id="IPR011055">
    <property type="entry name" value="Dup_hybrid_motif"/>
</dbReference>
<proteinExistence type="predicted"/>